<evidence type="ECO:0000313" key="1">
    <source>
        <dbReference type="EMBL" id="SDW84278.1"/>
    </source>
</evidence>
<dbReference type="PANTHER" id="PTHR39441">
    <property type="entry name" value="DUF2252 DOMAIN-CONTAINING PROTEIN"/>
    <property type="match status" value="1"/>
</dbReference>
<dbReference type="EMBL" id="FNNC01000006">
    <property type="protein sequence ID" value="SDW84278.1"/>
    <property type="molecule type" value="Genomic_DNA"/>
</dbReference>
<reference evidence="1 2" key="1">
    <citation type="submission" date="2016-10" db="EMBL/GenBank/DDBJ databases">
        <authorList>
            <person name="de Groot N.N."/>
        </authorList>
    </citation>
    <scope>NUCLEOTIDE SEQUENCE [LARGE SCALE GENOMIC DNA]</scope>
    <source>
        <strain evidence="1 2">DSM 23126</strain>
    </source>
</reference>
<dbReference type="InterPro" id="IPR011009">
    <property type="entry name" value="Kinase-like_dom_sf"/>
</dbReference>
<dbReference type="PANTHER" id="PTHR39441:SF1">
    <property type="entry name" value="DUF2252 DOMAIN-CONTAINING PROTEIN"/>
    <property type="match status" value="1"/>
</dbReference>
<dbReference type="SUPFAM" id="SSF56112">
    <property type="entry name" value="Protein kinase-like (PK-like)"/>
    <property type="match status" value="1"/>
</dbReference>
<dbReference type="AlphaFoldDB" id="A0A1H2WUU7"/>
<protein>
    <submittedName>
        <fullName evidence="1">Uncharacterized conserved protein, DUF2252 family</fullName>
    </submittedName>
</protein>
<dbReference type="Pfam" id="PF10009">
    <property type="entry name" value="DUF2252"/>
    <property type="match status" value="1"/>
</dbReference>
<accession>A0A1H2WUU7</accession>
<dbReference type="InterPro" id="IPR018721">
    <property type="entry name" value="DUF2252"/>
</dbReference>
<evidence type="ECO:0000313" key="2">
    <source>
        <dbReference type="Proteomes" id="UP000199488"/>
    </source>
</evidence>
<keyword evidence="2" id="KW-1185">Reference proteome</keyword>
<sequence length="441" mass="52684">MAEQNKELNVYTTKKYLRKQTLATILDQFDDRLMNLNKTRRKAKYVKMKQDPYSFFRGSAYLFYYDVVNIPFRHHTPEDRPTWIMGDMHMENFSSFQNENGKIVFDVDDFDEGYLGSYLYDVLRMVVSIRLFAMQQGFDDDERDAFVRTYLEAYYKRLKKFKKGKKDPVETQFTSKNTKQPIKKTLEKLEDRKATHELDKQTIVNEDGDFIFEREKSKLDSVTDNEYQEIMKIWDQYLGSLAEESYESEEHYEIKDIVKKTGAGIGSTGLKRFYILIEGGEDHVILEAKEARTPIPAYFFPYEETFWTTNKHQGKRVIKTQRAMHHLADPYLGYFTLQNRDYYVRERSPYDKDLKSKHLEKPKRMHRTVKTMGKISAKVHARADVDIQQGLLDYHSENEILKAIGDDKEIFIEEMVTWSRFYKERVEEDYELFLEWLKESF</sequence>
<organism evidence="1 2">
    <name type="scientific">Marinococcus luteus</name>
    <dbReference type="NCBI Taxonomy" id="1122204"/>
    <lineage>
        <taxon>Bacteria</taxon>
        <taxon>Bacillati</taxon>
        <taxon>Bacillota</taxon>
        <taxon>Bacilli</taxon>
        <taxon>Bacillales</taxon>
        <taxon>Bacillaceae</taxon>
        <taxon>Marinococcus</taxon>
    </lineage>
</organism>
<proteinExistence type="predicted"/>
<name>A0A1H2WUU7_9BACI</name>
<dbReference type="STRING" id="1122204.SAMN05421781_2502"/>
<dbReference type="RefSeq" id="WP_245724089.1">
    <property type="nucleotide sequence ID" value="NZ_FNNC01000006.1"/>
</dbReference>
<gene>
    <name evidence="1" type="ORF">SAMN05421781_2502</name>
</gene>
<dbReference type="Proteomes" id="UP000199488">
    <property type="component" value="Unassembled WGS sequence"/>
</dbReference>